<dbReference type="GO" id="GO:0007166">
    <property type="term" value="P:cell surface receptor signaling pathway"/>
    <property type="evidence" value="ECO:0007669"/>
    <property type="project" value="TreeGrafter"/>
</dbReference>
<reference evidence="5" key="1">
    <citation type="submission" date="2025-08" db="UniProtKB">
        <authorList>
            <consortium name="Ensembl"/>
        </authorList>
    </citation>
    <scope>IDENTIFICATION</scope>
</reference>
<keyword evidence="1 3" id="KW-0732">Signal</keyword>
<evidence type="ECO:0000256" key="2">
    <source>
        <dbReference type="ARBA" id="ARBA00022859"/>
    </source>
</evidence>
<dbReference type="GO" id="GO:0002376">
    <property type="term" value="P:immune system process"/>
    <property type="evidence" value="ECO:0007669"/>
    <property type="project" value="UniProtKB-KW"/>
</dbReference>
<feature type="chain" id="PRO_5018530470" description="Ig-like domain-containing protein" evidence="3">
    <location>
        <begin position="23"/>
        <end position="132"/>
    </location>
</feature>
<dbReference type="PROSITE" id="PS50835">
    <property type="entry name" value="IG_LIKE"/>
    <property type="match status" value="1"/>
</dbReference>
<dbReference type="InterPro" id="IPR013783">
    <property type="entry name" value="Ig-like_fold"/>
</dbReference>
<accession>A0A3Q3X7Y5</accession>
<keyword evidence="2" id="KW-0391">Immunity</keyword>
<dbReference type="Pfam" id="PF07686">
    <property type="entry name" value="V-set"/>
    <property type="match status" value="1"/>
</dbReference>
<dbReference type="OMA" id="NCSHTIG"/>
<dbReference type="PANTHER" id="PTHR23268:SF102">
    <property type="entry name" value="IMMUNOGLOBULIN V-SET DOMAIN-CONTAINING PROTEIN"/>
    <property type="match status" value="1"/>
</dbReference>
<evidence type="ECO:0000259" key="4">
    <source>
        <dbReference type="PROSITE" id="PS50835"/>
    </source>
</evidence>
<dbReference type="PANTHER" id="PTHR23268">
    <property type="entry name" value="T-CELL RECEPTOR BETA CHAIN"/>
    <property type="match status" value="1"/>
</dbReference>
<dbReference type="AlphaFoldDB" id="A0A3Q3X7Y5"/>
<organism evidence="5 6">
    <name type="scientific">Mola mola</name>
    <name type="common">Ocean sunfish</name>
    <name type="synonym">Tetraodon mola</name>
    <dbReference type="NCBI Taxonomy" id="94237"/>
    <lineage>
        <taxon>Eukaryota</taxon>
        <taxon>Metazoa</taxon>
        <taxon>Chordata</taxon>
        <taxon>Craniata</taxon>
        <taxon>Vertebrata</taxon>
        <taxon>Euteleostomi</taxon>
        <taxon>Actinopterygii</taxon>
        <taxon>Neopterygii</taxon>
        <taxon>Teleostei</taxon>
        <taxon>Neoteleostei</taxon>
        <taxon>Acanthomorphata</taxon>
        <taxon>Eupercaria</taxon>
        <taxon>Tetraodontiformes</taxon>
        <taxon>Molidae</taxon>
        <taxon>Mola</taxon>
    </lineage>
</organism>
<reference evidence="5" key="2">
    <citation type="submission" date="2025-09" db="UniProtKB">
        <authorList>
            <consortium name="Ensembl"/>
        </authorList>
    </citation>
    <scope>IDENTIFICATION</scope>
</reference>
<evidence type="ECO:0000256" key="1">
    <source>
        <dbReference type="ARBA" id="ARBA00022729"/>
    </source>
</evidence>
<dbReference type="InterPro" id="IPR050413">
    <property type="entry name" value="TCR_beta_variable"/>
</dbReference>
<dbReference type="Proteomes" id="UP000261620">
    <property type="component" value="Unplaced"/>
</dbReference>
<keyword evidence="6" id="KW-1185">Reference proteome</keyword>
<protein>
    <recommendedName>
        <fullName evidence="4">Ig-like domain-containing protein</fullName>
    </recommendedName>
</protein>
<evidence type="ECO:0000313" key="6">
    <source>
        <dbReference type="Proteomes" id="UP000261620"/>
    </source>
</evidence>
<dbReference type="Ensembl" id="ENSMMOT00000021951.1">
    <property type="protein sequence ID" value="ENSMMOP00000021594.1"/>
    <property type="gene ID" value="ENSMMOG00000016410.1"/>
</dbReference>
<dbReference type="Gene3D" id="2.60.40.10">
    <property type="entry name" value="Immunoglobulins"/>
    <property type="match status" value="1"/>
</dbReference>
<dbReference type="STRING" id="94237.ENSMMOP00000021594"/>
<dbReference type="InterPro" id="IPR013106">
    <property type="entry name" value="Ig_V-set"/>
</dbReference>
<evidence type="ECO:0000313" key="5">
    <source>
        <dbReference type="Ensembl" id="ENSMMOP00000021594.1"/>
    </source>
</evidence>
<dbReference type="InterPro" id="IPR007110">
    <property type="entry name" value="Ig-like_dom"/>
</dbReference>
<proteinExistence type="predicted"/>
<evidence type="ECO:0000256" key="3">
    <source>
        <dbReference type="SAM" id="SignalP"/>
    </source>
</evidence>
<dbReference type="SUPFAM" id="SSF48726">
    <property type="entry name" value="Immunoglobulin"/>
    <property type="match status" value="1"/>
</dbReference>
<sequence>MFLCVILLCFPLFYLLLLFCKALQSPCDVDQTPILWKTEKDSVTIDCRHRKSADYSKMYWFRQLPGEAMRLIVYTSLGINNHDFGNFSKEKFSATKPDAESGTFTVKNLVLGDKGLYFCAVSEHGDTNTCES</sequence>
<feature type="signal peptide" evidence="3">
    <location>
        <begin position="1"/>
        <end position="22"/>
    </location>
</feature>
<dbReference type="SMART" id="SM00406">
    <property type="entry name" value="IGv"/>
    <property type="match status" value="1"/>
</dbReference>
<dbReference type="GO" id="GO:0005886">
    <property type="term" value="C:plasma membrane"/>
    <property type="evidence" value="ECO:0007669"/>
    <property type="project" value="TreeGrafter"/>
</dbReference>
<feature type="domain" description="Ig-like" evidence="4">
    <location>
        <begin position="26"/>
        <end position="132"/>
    </location>
</feature>
<name>A0A3Q3X7Y5_MOLML</name>
<dbReference type="InterPro" id="IPR036179">
    <property type="entry name" value="Ig-like_dom_sf"/>
</dbReference>